<proteinExistence type="predicted"/>
<feature type="compositionally biased region" description="Low complexity" evidence="3">
    <location>
        <begin position="680"/>
        <end position="693"/>
    </location>
</feature>
<evidence type="ECO:0000256" key="2">
    <source>
        <dbReference type="PROSITE-ProRule" id="PRU00176"/>
    </source>
</evidence>
<evidence type="ECO:0000259" key="4">
    <source>
        <dbReference type="PROSITE" id="PS50102"/>
    </source>
</evidence>
<evidence type="ECO:0000313" key="6">
    <source>
        <dbReference type="Proteomes" id="UP000027581"/>
    </source>
</evidence>
<feature type="region of interest" description="Disordered" evidence="3">
    <location>
        <begin position="130"/>
        <end position="345"/>
    </location>
</feature>
<feature type="compositionally biased region" description="Basic and acidic residues" evidence="3">
    <location>
        <begin position="602"/>
        <end position="614"/>
    </location>
</feature>
<feature type="region of interest" description="Disordered" evidence="3">
    <location>
        <begin position="651"/>
        <end position="696"/>
    </location>
</feature>
<dbReference type="VEuPathDB" id="PlasmoDB:PRG01_1124200"/>
<feature type="compositionally biased region" description="Basic residues" evidence="3">
    <location>
        <begin position="830"/>
        <end position="842"/>
    </location>
</feature>
<dbReference type="InterPro" id="IPR000504">
    <property type="entry name" value="RRM_dom"/>
</dbReference>
<feature type="domain" description="RRM" evidence="4">
    <location>
        <begin position="6"/>
        <end position="84"/>
    </location>
</feature>
<feature type="compositionally biased region" description="Basic and acidic residues" evidence="3">
    <location>
        <begin position="791"/>
        <end position="805"/>
    </location>
</feature>
<feature type="compositionally biased region" description="Basic and acidic residues" evidence="3">
    <location>
        <begin position="910"/>
        <end position="922"/>
    </location>
</feature>
<feature type="compositionally biased region" description="Low complexity" evidence="3">
    <location>
        <begin position="157"/>
        <end position="180"/>
    </location>
</feature>
<feature type="compositionally biased region" description="Basic residues" evidence="3">
    <location>
        <begin position="193"/>
        <end position="214"/>
    </location>
</feature>
<dbReference type="SMART" id="SM00360">
    <property type="entry name" value="RRM"/>
    <property type="match status" value="1"/>
</dbReference>
<dbReference type="AlphaFoldDB" id="A0A060RUV3"/>
<dbReference type="PANTHER" id="PTHR23236:SF11">
    <property type="entry name" value="EUKARYOTIC TRANSLATION INITIATION FACTOR 4H"/>
    <property type="match status" value="1"/>
</dbReference>
<dbReference type="InterPro" id="IPR012677">
    <property type="entry name" value="Nucleotide-bd_a/b_plait_sf"/>
</dbReference>
<dbReference type="Pfam" id="PF00076">
    <property type="entry name" value="RRM_1"/>
    <property type="match status" value="1"/>
</dbReference>
<feature type="region of interest" description="Disordered" evidence="3">
    <location>
        <begin position="855"/>
        <end position="922"/>
    </location>
</feature>
<feature type="compositionally biased region" description="Low complexity" evidence="3">
    <location>
        <begin position="574"/>
        <end position="599"/>
    </location>
</feature>
<feature type="compositionally biased region" description="Basic residues" evidence="3">
    <location>
        <begin position="616"/>
        <end position="625"/>
    </location>
</feature>
<dbReference type="SUPFAM" id="SSF54928">
    <property type="entry name" value="RNA-binding domain, RBD"/>
    <property type="match status" value="1"/>
</dbReference>
<dbReference type="VEuPathDB" id="PlasmoDB:PRCDC_1125300"/>
<organism evidence="5 6">
    <name type="scientific">Plasmodium reichenowi</name>
    <dbReference type="NCBI Taxonomy" id="5854"/>
    <lineage>
        <taxon>Eukaryota</taxon>
        <taxon>Sar</taxon>
        <taxon>Alveolata</taxon>
        <taxon>Apicomplexa</taxon>
        <taxon>Aconoidasida</taxon>
        <taxon>Haemosporida</taxon>
        <taxon>Plasmodiidae</taxon>
        <taxon>Plasmodium</taxon>
        <taxon>Plasmodium (Laverania)</taxon>
    </lineage>
</organism>
<keyword evidence="1 2" id="KW-0694">RNA-binding</keyword>
<feature type="compositionally biased region" description="Basic residues" evidence="3">
    <location>
        <begin position="806"/>
        <end position="816"/>
    </location>
</feature>
<evidence type="ECO:0000256" key="3">
    <source>
        <dbReference type="SAM" id="MobiDB-lite"/>
    </source>
</evidence>
<protein>
    <submittedName>
        <fullName evidence="5">RNA-binding protein, putative</fullName>
    </submittedName>
</protein>
<dbReference type="PANTHER" id="PTHR23236">
    <property type="entry name" value="EUKARYOTIC TRANSLATION INITIATION FACTOR 4B/4H"/>
    <property type="match status" value="1"/>
</dbReference>
<feature type="compositionally biased region" description="Basic and acidic residues" evidence="3">
    <location>
        <begin position="223"/>
        <end position="240"/>
    </location>
</feature>
<dbReference type="Proteomes" id="UP000027581">
    <property type="component" value="Unassembled WGS sequence"/>
</dbReference>
<reference evidence="5" key="2">
    <citation type="submission" date="2014-05" db="EMBL/GenBank/DDBJ databases">
        <title>The genome sequences of chimpanzee malaria parasites reveal the path to human adaptation.</title>
        <authorList>
            <person name="Otto T.D."/>
            <person name="Rayner J.C."/>
            <person name="Boehme U."/>
            <person name="Pain A."/>
            <person name="Spottiswoode N."/>
            <person name="Sanders M."/>
            <person name="Quail M."/>
            <person name="Ollomo B."/>
            <person name="Renaud F."/>
            <person name="Thomas A.W."/>
            <person name="Prugnolle F."/>
            <person name="Conway D.J."/>
            <person name="Newbold C."/>
            <person name="Berriman M."/>
        </authorList>
    </citation>
    <scope>NUCLEOTIDE SEQUENCE [LARGE SCALE GENOMIC DNA]</scope>
    <source>
        <strain evidence="5">CDC</strain>
    </source>
</reference>
<feature type="region of interest" description="Disordered" evidence="3">
    <location>
        <begin position="570"/>
        <end position="638"/>
    </location>
</feature>
<feature type="compositionally biased region" description="Basic and acidic residues" evidence="3">
    <location>
        <begin position="183"/>
        <end position="192"/>
    </location>
</feature>
<sequence>MVDSGCSILIRNLNYDTSPDKVRKIFENVGKVKDVYLPLDHYTRKPRGFGFVEYFESKYAKEAINILNHSRIDGNEIRIIIAQNRRKSPDTMKFYHNEYLYNYRQKDNRKYNNCKNNKRKYSKYYRADELDRSRYKRRSTSSSLHKYKKRKKKKNYSKYSTSTGSHSFTPLSTYSSTTSSIYKRSDDSEYYTKRRRKKKQKKTIKEKRIKKKRSITYTNSYSSHREDKKEQHENKQENYNKHVNTNKHRDQNYEKDDIIDKQNISHKQVKNKNHEDNKKKREKPYNSPDIHSDNSTSQRSSNKYINNKLESMENKTKRSKNFKNNNKKDNRNSNNSNNSNKCNSYSNNSNKCNSYSNNSNKCNSNSYSNNNNDESNRKSLSCDTCSVQNVSIRKNEENTKYTHSHDIMTPKSKCTDNQKEEVEKKCRDIYKDVENTHEGLINSNMYNNLNKNIYSKNMFEDQTCKANFDDIITDTKEKITEYNNKHNINYNNKLTDDKDIKEKKNALIEKSIESYDNDEISNESQKNAENVFFVKAQNVKNNKKKNNLENLIEHKKSDYIYNELIDKDSKKENYNSPSLTSSYTSKSISLSKSSSHSISNNRNEKNKIHRDYVHSYHMKKQKKRIKENSTRSKSHCENVYYSSDDFQSEKRNISVDVSRSNPKENKEKNKTFKYKDKNKTNIISSSYRRSKSSSMKDSRIFKSYIHDTNDNAGFKEFKKKVGRDKTKEKNIKDKRNDKDKNSSYGSPYYSPRDMLSHNSFEKNNLIQKKNEDNISQGKSPYQSSKGSYYINKERSIYKHSNEKYSKRQKNKSRRTPSKYSNTSSYDNKKINKHNYNKKKKKKKYYYYSRNNELSRNSYTSSTYSKKRRVSIDTSTNTKDSYSSSSYTNKKKNKNKYYSKQYYGQHKYKGYRKEAKHSNSRYE</sequence>
<feature type="compositionally biased region" description="Basic and acidic residues" evidence="3">
    <location>
        <begin position="247"/>
        <end position="260"/>
    </location>
</feature>
<gene>
    <name evidence="5" type="ORF">PRCDC_1125300</name>
</gene>
<feature type="compositionally biased region" description="Polar residues" evidence="3">
    <location>
        <begin position="293"/>
        <end position="309"/>
    </location>
</feature>
<feature type="compositionally biased region" description="Basic and acidic residues" evidence="3">
    <location>
        <begin position="723"/>
        <end position="741"/>
    </location>
</feature>
<feature type="compositionally biased region" description="Low complexity" evidence="3">
    <location>
        <begin position="872"/>
        <end position="887"/>
    </location>
</feature>
<feature type="compositionally biased region" description="Basic and acidic residues" evidence="3">
    <location>
        <begin position="626"/>
        <end position="636"/>
    </location>
</feature>
<dbReference type="PROSITE" id="PS50102">
    <property type="entry name" value="RRM"/>
    <property type="match status" value="1"/>
</dbReference>
<dbReference type="EMBL" id="HG810772">
    <property type="protein sequence ID" value="CDO65072.1"/>
    <property type="molecule type" value="Genomic_DNA"/>
</dbReference>
<dbReference type="Gene3D" id="3.30.70.330">
    <property type="match status" value="1"/>
</dbReference>
<feature type="region of interest" description="Disordered" evidence="3">
    <location>
        <begin position="716"/>
        <end position="842"/>
    </location>
</feature>
<feature type="compositionally biased region" description="Polar residues" evidence="3">
    <location>
        <begin position="756"/>
        <end position="786"/>
    </location>
</feature>
<name>A0A060RUV3_PLARE</name>
<evidence type="ECO:0000313" key="5">
    <source>
        <dbReference type="EMBL" id="CDO65072.1"/>
    </source>
</evidence>
<dbReference type="GO" id="GO:0003723">
    <property type="term" value="F:RNA binding"/>
    <property type="evidence" value="ECO:0007669"/>
    <property type="project" value="UniProtKB-UniRule"/>
</dbReference>
<feature type="compositionally biased region" description="Basic residues" evidence="3">
    <location>
        <begin position="134"/>
        <end position="156"/>
    </location>
</feature>
<reference evidence="5" key="1">
    <citation type="submission" date="2014-01" db="EMBL/GenBank/DDBJ databases">
        <authorList>
            <person name="Aslett M."/>
        </authorList>
    </citation>
    <scope>NUCLEOTIDE SEQUENCE</scope>
    <source>
        <strain evidence="5">CDC</strain>
    </source>
</reference>
<feature type="compositionally biased region" description="Basic and acidic residues" evidence="3">
    <location>
        <begin position="661"/>
        <end position="679"/>
    </location>
</feature>
<accession>A0A060RUV3</accession>
<keyword evidence="6" id="KW-1185">Reference proteome</keyword>
<feature type="compositionally biased region" description="Low complexity" evidence="3">
    <location>
        <begin position="332"/>
        <end position="345"/>
    </location>
</feature>
<evidence type="ECO:0000256" key="1">
    <source>
        <dbReference type="ARBA" id="ARBA00022884"/>
    </source>
</evidence>
<dbReference type="InterPro" id="IPR035979">
    <property type="entry name" value="RBD_domain_sf"/>
</dbReference>